<dbReference type="GO" id="GO:0009063">
    <property type="term" value="P:amino acid catabolic process"/>
    <property type="evidence" value="ECO:0007669"/>
    <property type="project" value="TreeGrafter"/>
</dbReference>
<dbReference type="Proteomes" id="UP000053411">
    <property type="component" value="Unassembled WGS sequence"/>
</dbReference>
<dbReference type="OrthoDB" id="4132146at2759"/>
<sequence>MAVTTEENSKPNKLDARTQWAAFAIREQLATIQKQIPENVLPTKAGGIDAGVDFLYPTKETEFVTSAPNIDKFKVAIIGAGAAGLFTAMIFDYLKEQFDLDVDYEIIESRDRRSKDSNTDRIGGRLFTHTFEDINKPNPARPSTLYYDVGAMRFPDIAIMKRTFELFRVLDMKKTTLKDANQRGDLIPYYLQGKNCPSLYNDVRAPNAYEVPEDFKPTGNSFCITGLPQDIAGADPGDLVADSIAIFTSYYEHEGPEKFWKKLKRQADPFTVRQWLTQAEGYDYNTIEFLETMNFGNRWYDQGLSEMILESLDFDAKHFLDPVHWRCVLGGAGVIPEKMAEKLAQKGKIALTKRVTAMSYKNYKSKVMFKDDNIGEIEVTTEGLGGETNQNTNTYHAVFNSAPLGAMQRMHLEGLNLSWGVKQGIRSLGYGSSCKVGVLFETQWWRDVEHTKLNICEGGVSKTDRPIRCCVYPSYNIDDPVDKPGVLLVSYTWSQEAIRMGSLIKNDDPKAGEELKQTIIHDLARLHAIKLNGQDPDADFKELKERISRDYKEHFAYDWSQDPHAAGAFAYFGPSQFQQLYPWITRSGGSNHIIIGEAASAHHAWVVGSLESAVRGVYQFLASHGQYNKNAAAAAQAYERTPQHEEKQTKDGPTIPWPFGPLPGEYEFTEDIHTPAPSKLKDEDVPAPIGQLARLQILMEQIRLRMGEDKIDPSKVKKEDLSDLVGVPNGVPA</sequence>
<dbReference type="SUPFAM" id="SSF51905">
    <property type="entry name" value="FAD/NAD(P)-binding domain"/>
    <property type="match status" value="1"/>
</dbReference>
<organism evidence="3 4">
    <name type="scientific">Fonsecaea multimorphosa CBS 102226</name>
    <dbReference type="NCBI Taxonomy" id="1442371"/>
    <lineage>
        <taxon>Eukaryota</taxon>
        <taxon>Fungi</taxon>
        <taxon>Dikarya</taxon>
        <taxon>Ascomycota</taxon>
        <taxon>Pezizomycotina</taxon>
        <taxon>Eurotiomycetes</taxon>
        <taxon>Chaetothyriomycetidae</taxon>
        <taxon>Chaetothyriales</taxon>
        <taxon>Herpotrichiellaceae</taxon>
        <taxon>Fonsecaea</taxon>
    </lineage>
</organism>
<dbReference type="Gene3D" id="3.90.660.10">
    <property type="match status" value="1"/>
</dbReference>
<dbReference type="Gene3D" id="3.50.50.60">
    <property type="entry name" value="FAD/NAD(P)-binding domain"/>
    <property type="match status" value="1"/>
</dbReference>
<evidence type="ECO:0000313" key="4">
    <source>
        <dbReference type="Proteomes" id="UP000053411"/>
    </source>
</evidence>
<dbReference type="STRING" id="1442371.A0A0D2HMK9"/>
<dbReference type="InterPro" id="IPR050281">
    <property type="entry name" value="Flavin_monoamine_oxidase"/>
</dbReference>
<protein>
    <recommendedName>
        <fullName evidence="2">Amine oxidase domain-containing protein</fullName>
    </recommendedName>
</protein>
<feature type="domain" description="Amine oxidase" evidence="2">
    <location>
        <begin position="119"/>
        <end position="615"/>
    </location>
</feature>
<feature type="compositionally biased region" description="Basic and acidic residues" evidence="1">
    <location>
        <begin position="641"/>
        <end position="650"/>
    </location>
</feature>
<dbReference type="InterPro" id="IPR036188">
    <property type="entry name" value="FAD/NAD-bd_sf"/>
</dbReference>
<gene>
    <name evidence="3" type="ORF">Z520_01583</name>
</gene>
<dbReference type="SUPFAM" id="SSF54373">
    <property type="entry name" value="FAD-linked reductases, C-terminal domain"/>
    <property type="match status" value="1"/>
</dbReference>
<dbReference type="AlphaFoldDB" id="A0A0D2HMK9"/>
<name>A0A0D2HMK9_9EURO</name>
<dbReference type="PANTHER" id="PTHR10742">
    <property type="entry name" value="FLAVIN MONOAMINE OXIDASE"/>
    <property type="match status" value="1"/>
</dbReference>
<dbReference type="GeneID" id="27707329"/>
<keyword evidence="4" id="KW-1185">Reference proteome</keyword>
<evidence type="ECO:0000313" key="3">
    <source>
        <dbReference type="EMBL" id="KIY03116.1"/>
    </source>
</evidence>
<dbReference type="GO" id="GO:0001716">
    <property type="term" value="F:L-amino-acid oxidase activity"/>
    <property type="evidence" value="ECO:0007669"/>
    <property type="project" value="TreeGrafter"/>
</dbReference>
<accession>A0A0D2HMK9</accession>
<dbReference type="EMBL" id="KN848063">
    <property type="protein sequence ID" value="KIY03116.1"/>
    <property type="molecule type" value="Genomic_DNA"/>
</dbReference>
<evidence type="ECO:0000256" key="1">
    <source>
        <dbReference type="SAM" id="MobiDB-lite"/>
    </source>
</evidence>
<dbReference type="VEuPathDB" id="FungiDB:Z520_01583"/>
<dbReference type="PANTHER" id="PTHR10742:SF342">
    <property type="entry name" value="AMINE OXIDASE"/>
    <property type="match status" value="1"/>
</dbReference>
<dbReference type="Pfam" id="PF01593">
    <property type="entry name" value="Amino_oxidase"/>
    <property type="match status" value="1"/>
</dbReference>
<reference evidence="3 4" key="1">
    <citation type="submission" date="2015-01" db="EMBL/GenBank/DDBJ databases">
        <title>The Genome Sequence of Fonsecaea multimorphosa CBS 102226.</title>
        <authorList>
            <consortium name="The Broad Institute Genomics Platform"/>
            <person name="Cuomo C."/>
            <person name="de Hoog S."/>
            <person name="Gorbushina A."/>
            <person name="Stielow B."/>
            <person name="Teixiera M."/>
            <person name="Abouelleil A."/>
            <person name="Chapman S.B."/>
            <person name="Priest M."/>
            <person name="Young S.K."/>
            <person name="Wortman J."/>
            <person name="Nusbaum C."/>
            <person name="Birren B."/>
        </authorList>
    </citation>
    <scope>NUCLEOTIDE SEQUENCE [LARGE SCALE GENOMIC DNA]</scope>
    <source>
        <strain evidence="3 4">CBS 102226</strain>
    </source>
</reference>
<dbReference type="RefSeq" id="XP_016637238.1">
    <property type="nucleotide sequence ID" value="XM_016772099.1"/>
</dbReference>
<evidence type="ECO:0000259" key="2">
    <source>
        <dbReference type="Pfam" id="PF01593"/>
    </source>
</evidence>
<dbReference type="InterPro" id="IPR002937">
    <property type="entry name" value="Amino_oxidase"/>
</dbReference>
<proteinExistence type="predicted"/>
<feature type="region of interest" description="Disordered" evidence="1">
    <location>
        <begin position="633"/>
        <end position="656"/>
    </location>
</feature>